<keyword evidence="3" id="KW-1185">Reference proteome</keyword>
<evidence type="ECO:0000313" key="2">
    <source>
        <dbReference type="EMBL" id="PNT34844.1"/>
    </source>
</evidence>
<reference evidence="2 3" key="1">
    <citation type="journal article" date="2006" name="Science">
        <title>The genome of black cottonwood, Populus trichocarpa (Torr. &amp; Gray).</title>
        <authorList>
            <person name="Tuskan G.A."/>
            <person name="Difazio S."/>
            <person name="Jansson S."/>
            <person name="Bohlmann J."/>
            <person name="Grigoriev I."/>
            <person name="Hellsten U."/>
            <person name="Putnam N."/>
            <person name="Ralph S."/>
            <person name="Rombauts S."/>
            <person name="Salamov A."/>
            <person name="Schein J."/>
            <person name="Sterck L."/>
            <person name="Aerts A."/>
            <person name="Bhalerao R.R."/>
            <person name="Bhalerao R.P."/>
            <person name="Blaudez D."/>
            <person name="Boerjan W."/>
            <person name="Brun A."/>
            <person name="Brunner A."/>
            <person name="Busov V."/>
            <person name="Campbell M."/>
            <person name="Carlson J."/>
            <person name="Chalot M."/>
            <person name="Chapman J."/>
            <person name="Chen G.L."/>
            <person name="Cooper D."/>
            <person name="Coutinho P.M."/>
            <person name="Couturier J."/>
            <person name="Covert S."/>
            <person name="Cronk Q."/>
            <person name="Cunningham R."/>
            <person name="Davis J."/>
            <person name="Degroeve S."/>
            <person name="Dejardin A."/>
            <person name="Depamphilis C."/>
            <person name="Detter J."/>
            <person name="Dirks B."/>
            <person name="Dubchak I."/>
            <person name="Duplessis S."/>
            <person name="Ehlting J."/>
            <person name="Ellis B."/>
            <person name="Gendler K."/>
            <person name="Goodstein D."/>
            <person name="Gribskov M."/>
            <person name="Grimwood J."/>
            <person name="Groover A."/>
            <person name="Gunter L."/>
            <person name="Hamberger B."/>
            <person name="Heinze B."/>
            <person name="Helariutta Y."/>
            <person name="Henrissat B."/>
            <person name="Holligan D."/>
            <person name="Holt R."/>
            <person name="Huang W."/>
            <person name="Islam-Faridi N."/>
            <person name="Jones S."/>
            <person name="Jones-Rhoades M."/>
            <person name="Jorgensen R."/>
            <person name="Joshi C."/>
            <person name="Kangasjarvi J."/>
            <person name="Karlsson J."/>
            <person name="Kelleher C."/>
            <person name="Kirkpatrick R."/>
            <person name="Kirst M."/>
            <person name="Kohler A."/>
            <person name="Kalluri U."/>
            <person name="Larimer F."/>
            <person name="Leebens-Mack J."/>
            <person name="Leple J.C."/>
            <person name="Locascio P."/>
            <person name="Lou Y."/>
            <person name="Lucas S."/>
            <person name="Martin F."/>
            <person name="Montanini B."/>
            <person name="Napoli C."/>
            <person name="Nelson D.R."/>
            <person name="Nelson C."/>
            <person name="Nieminen K."/>
            <person name="Nilsson O."/>
            <person name="Pereda V."/>
            <person name="Peter G."/>
            <person name="Philippe R."/>
            <person name="Pilate G."/>
            <person name="Poliakov A."/>
            <person name="Razumovskaya J."/>
            <person name="Richardson P."/>
            <person name="Rinaldi C."/>
            <person name="Ritland K."/>
            <person name="Rouze P."/>
            <person name="Ryaboy D."/>
            <person name="Schmutz J."/>
            <person name="Schrader J."/>
            <person name="Segerman B."/>
            <person name="Shin H."/>
            <person name="Siddiqui A."/>
            <person name="Sterky F."/>
            <person name="Terry A."/>
            <person name="Tsai C.J."/>
            <person name="Uberbacher E."/>
            <person name="Unneberg P."/>
            <person name="Vahala J."/>
            <person name="Wall K."/>
            <person name="Wessler S."/>
            <person name="Yang G."/>
            <person name="Yin T."/>
            <person name="Douglas C."/>
            <person name="Marra M."/>
            <person name="Sandberg G."/>
            <person name="Van de Peer Y."/>
            <person name="Rokhsar D."/>
        </authorList>
    </citation>
    <scope>NUCLEOTIDE SEQUENCE [LARGE SCALE GENOMIC DNA]</scope>
    <source>
        <strain evidence="3">cv. Nisqually</strain>
    </source>
</reference>
<gene>
    <name evidence="2" type="ORF">POPTR_005G042500</name>
</gene>
<dbReference type="AlphaFoldDB" id="U5GAD1"/>
<organism evidence="2 3">
    <name type="scientific">Populus trichocarpa</name>
    <name type="common">Western balsam poplar</name>
    <name type="synonym">Populus balsamifera subsp. trichocarpa</name>
    <dbReference type="NCBI Taxonomy" id="3694"/>
    <lineage>
        <taxon>Eukaryota</taxon>
        <taxon>Viridiplantae</taxon>
        <taxon>Streptophyta</taxon>
        <taxon>Embryophyta</taxon>
        <taxon>Tracheophyta</taxon>
        <taxon>Spermatophyta</taxon>
        <taxon>Magnoliopsida</taxon>
        <taxon>eudicotyledons</taxon>
        <taxon>Gunneridae</taxon>
        <taxon>Pentapetalae</taxon>
        <taxon>rosids</taxon>
        <taxon>fabids</taxon>
        <taxon>Malpighiales</taxon>
        <taxon>Salicaceae</taxon>
        <taxon>Saliceae</taxon>
        <taxon>Populus</taxon>
    </lineage>
</organism>
<dbReference type="Proteomes" id="UP000006729">
    <property type="component" value="Chromosome 5"/>
</dbReference>
<evidence type="ECO:0000259" key="1">
    <source>
        <dbReference type="Pfam" id="PF23247"/>
    </source>
</evidence>
<dbReference type="InterPro" id="IPR057135">
    <property type="entry name" value="At4g27190-like_LRR"/>
</dbReference>
<proteinExistence type="predicted"/>
<dbReference type="EMBL" id="CM009294">
    <property type="protein sequence ID" value="PNT34844.1"/>
    <property type="molecule type" value="Genomic_DNA"/>
</dbReference>
<sequence length="113" mass="12550">MISPVNLSFHSVSNKKKSLMKQSILFQDVLPELRDLKLSLINLEKLWQGPVLDIPSSYQNSTSLIVDACGRLKHVFSPSMVASLEKLKNIEICNCKAVEEIAVTDGCSRLFTG</sequence>
<protein>
    <recommendedName>
        <fullName evidence="1">Disease resistance protein At4g27190-like leucine-rich repeats domain-containing protein</fullName>
    </recommendedName>
</protein>
<dbReference type="InParanoid" id="U5GAD1"/>
<dbReference type="Pfam" id="PF23247">
    <property type="entry name" value="LRR_RPS2"/>
    <property type="match status" value="1"/>
</dbReference>
<feature type="domain" description="Disease resistance protein At4g27190-like leucine-rich repeats" evidence="1">
    <location>
        <begin position="21"/>
        <end position="96"/>
    </location>
</feature>
<dbReference type="HOGENOM" id="CLU_2137803_0_0_1"/>
<name>U5GAD1_POPTR</name>
<evidence type="ECO:0000313" key="3">
    <source>
        <dbReference type="Proteomes" id="UP000006729"/>
    </source>
</evidence>
<accession>U5GAD1</accession>